<evidence type="ECO:0000313" key="1">
    <source>
        <dbReference type="EMBL" id="MPC64690.1"/>
    </source>
</evidence>
<keyword evidence="2" id="KW-1185">Reference proteome</keyword>
<accession>A0A5B7GXF4</accession>
<organism evidence="1 2">
    <name type="scientific">Portunus trituberculatus</name>
    <name type="common">Swimming crab</name>
    <name type="synonym">Neptunus trituberculatus</name>
    <dbReference type="NCBI Taxonomy" id="210409"/>
    <lineage>
        <taxon>Eukaryota</taxon>
        <taxon>Metazoa</taxon>
        <taxon>Ecdysozoa</taxon>
        <taxon>Arthropoda</taxon>
        <taxon>Crustacea</taxon>
        <taxon>Multicrustacea</taxon>
        <taxon>Malacostraca</taxon>
        <taxon>Eumalacostraca</taxon>
        <taxon>Eucarida</taxon>
        <taxon>Decapoda</taxon>
        <taxon>Pleocyemata</taxon>
        <taxon>Brachyura</taxon>
        <taxon>Eubrachyura</taxon>
        <taxon>Portunoidea</taxon>
        <taxon>Portunidae</taxon>
        <taxon>Portuninae</taxon>
        <taxon>Portunus</taxon>
    </lineage>
</organism>
<dbReference type="EMBL" id="VSRR010022438">
    <property type="protein sequence ID" value="MPC64690.1"/>
    <property type="molecule type" value="Genomic_DNA"/>
</dbReference>
<protein>
    <submittedName>
        <fullName evidence="1">Uncharacterized protein</fullName>
    </submittedName>
</protein>
<name>A0A5B7GXF4_PORTR</name>
<dbReference type="AlphaFoldDB" id="A0A5B7GXF4"/>
<evidence type="ECO:0000313" key="2">
    <source>
        <dbReference type="Proteomes" id="UP000324222"/>
    </source>
</evidence>
<proteinExistence type="predicted"/>
<reference evidence="1 2" key="1">
    <citation type="submission" date="2019-05" db="EMBL/GenBank/DDBJ databases">
        <title>Another draft genome of Portunus trituberculatus and its Hox gene families provides insights of decapod evolution.</title>
        <authorList>
            <person name="Jeong J.-H."/>
            <person name="Song I."/>
            <person name="Kim S."/>
            <person name="Choi T."/>
            <person name="Kim D."/>
            <person name="Ryu S."/>
            <person name="Kim W."/>
        </authorList>
    </citation>
    <scope>NUCLEOTIDE SEQUENCE [LARGE SCALE GENOMIC DNA]</scope>
    <source>
        <tissue evidence="1">Muscle</tissue>
    </source>
</reference>
<sequence>MLCLSAHALKSSEFSIPPSGFDSLTRVICVVYFSPNSSDYRYPKAKVPLRYASASCVDLRRYYADFLWSDYCFYIKDPSLCAEQITEVIVSGMEAYILHPFS</sequence>
<dbReference type="Proteomes" id="UP000324222">
    <property type="component" value="Unassembled WGS sequence"/>
</dbReference>
<comment type="caution">
    <text evidence="1">The sequence shown here is derived from an EMBL/GenBank/DDBJ whole genome shotgun (WGS) entry which is preliminary data.</text>
</comment>
<gene>
    <name evidence="1" type="ORF">E2C01_058810</name>
</gene>